<evidence type="ECO:0000256" key="1">
    <source>
        <dbReference type="SAM" id="MobiDB-lite"/>
    </source>
</evidence>
<feature type="region of interest" description="Disordered" evidence="1">
    <location>
        <begin position="487"/>
        <end position="506"/>
    </location>
</feature>
<feature type="compositionally biased region" description="Basic and acidic residues" evidence="1">
    <location>
        <begin position="108"/>
        <end position="154"/>
    </location>
</feature>
<organism evidence="2 3">
    <name type="scientific">Mycena maculata</name>
    <dbReference type="NCBI Taxonomy" id="230809"/>
    <lineage>
        <taxon>Eukaryota</taxon>
        <taxon>Fungi</taxon>
        <taxon>Dikarya</taxon>
        <taxon>Basidiomycota</taxon>
        <taxon>Agaricomycotina</taxon>
        <taxon>Agaricomycetes</taxon>
        <taxon>Agaricomycetidae</taxon>
        <taxon>Agaricales</taxon>
        <taxon>Marasmiineae</taxon>
        <taxon>Mycenaceae</taxon>
        <taxon>Mycena</taxon>
    </lineage>
</organism>
<comment type="caution">
    <text evidence="2">The sequence shown here is derived from an EMBL/GenBank/DDBJ whole genome shotgun (WGS) entry which is preliminary data.</text>
</comment>
<dbReference type="Proteomes" id="UP001215280">
    <property type="component" value="Unassembled WGS sequence"/>
</dbReference>
<evidence type="ECO:0000313" key="2">
    <source>
        <dbReference type="EMBL" id="KAJ7753640.1"/>
    </source>
</evidence>
<name>A0AAD7NC75_9AGAR</name>
<gene>
    <name evidence="2" type="ORF">DFH07DRAFT_1030484</name>
</gene>
<keyword evidence="3" id="KW-1185">Reference proteome</keyword>
<proteinExistence type="predicted"/>
<accession>A0AAD7NC75</accession>
<dbReference type="EMBL" id="JARJLG010000070">
    <property type="protein sequence ID" value="KAJ7753640.1"/>
    <property type="molecule type" value="Genomic_DNA"/>
</dbReference>
<feature type="region of interest" description="Disordered" evidence="1">
    <location>
        <begin position="453"/>
        <end position="474"/>
    </location>
</feature>
<evidence type="ECO:0000313" key="3">
    <source>
        <dbReference type="Proteomes" id="UP001215280"/>
    </source>
</evidence>
<sequence length="690" mass="78715">MARKPISGELGMDTWTRYRFKYLQFRRRAHALTTVRDAGPGYKNTIFIALHPAAPNLTFPGVDVNVDVPDHDLDTESERTGSSDEGGMESGVDDSIRSYTADDEGDGTENHKHPGSEPKSERDTLRDSEDKKGSRTETEESEGPENRRSKSVSEDLKIGPNLFDVFPDTSLWDPFPPAHNSLMRSMKNISKPDHSKDHVWWRSMPLTHFKDFNSVQPLLVDLIDSSVAEQLNVNVFYANIRKYITDPLEHMLDLASQIMYLQHDDDLDEKFGYLFGVGPGGINILLPILTFLYQGLARIRSAGFTLDEDSRKMEYALQETSRAFLVCVKHFRDTYHRSLWDPKGGFRELAYILHKHDQDLPVFLDLILVLSSVLKIISTQVGEAGNTMHVHVNNMDLRRDPINTLRQSLTDAFGVIIGRLLDEIDRVDYEDVFKLFMDSCRALARKCGNYIKSQTKPGHGAKPKSAQAPSNDDTAVSFQLCRGEPDLVHVGTPNTRTDKGSGHFKTRREPNYQFKYAKELFSDTAEDMTGTESAADDWYYHLRPGPGIKTRRKRRHTREFVPSSESEDYLPGPKPKPRARPEWVDVETPSPSPVTGPEIVPRTQHELNLQEAEALGMLSWFKMRRQILTHFPHPDNNRRKVLNGVNLLSDSDQYRRLSAVYHPDRNVTQPKEWQELTAKIMTAINDRRRT</sequence>
<reference evidence="2" key="1">
    <citation type="submission" date="2023-03" db="EMBL/GenBank/DDBJ databases">
        <title>Massive genome expansion in bonnet fungi (Mycena s.s.) driven by repeated elements and novel gene families across ecological guilds.</title>
        <authorList>
            <consortium name="Lawrence Berkeley National Laboratory"/>
            <person name="Harder C.B."/>
            <person name="Miyauchi S."/>
            <person name="Viragh M."/>
            <person name="Kuo A."/>
            <person name="Thoen E."/>
            <person name="Andreopoulos B."/>
            <person name="Lu D."/>
            <person name="Skrede I."/>
            <person name="Drula E."/>
            <person name="Henrissat B."/>
            <person name="Morin E."/>
            <person name="Kohler A."/>
            <person name="Barry K."/>
            <person name="LaButti K."/>
            <person name="Morin E."/>
            <person name="Salamov A."/>
            <person name="Lipzen A."/>
            <person name="Mereny Z."/>
            <person name="Hegedus B."/>
            <person name="Baldrian P."/>
            <person name="Stursova M."/>
            <person name="Weitz H."/>
            <person name="Taylor A."/>
            <person name="Grigoriev I.V."/>
            <person name="Nagy L.G."/>
            <person name="Martin F."/>
            <person name="Kauserud H."/>
        </authorList>
    </citation>
    <scope>NUCLEOTIDE SEQUENCE</scope>
    <source>
        <strain evidence="2">CBHHK188m</strain>
    </source>
</reference>
<evidence type="ECO:0008006" key="4">
    <source>
        <dbReference type="Google" id="ProtNLM"/>
    </source>
</evidence>
<dbReference type="AlphaFoldDB" id="A0AAD7NC75"/>
<protein>
    <recommendedName>
        <fullName evidence="4">J domain-containing protein</fullName>
    </recommendedName>
</protein>
<feature type="compositionally biased region" description="Basic and acidic residues" evidence="1">
    <location>
        <begin position="68"/>
        <end position="82"/>
    </location>
</feature>
<feature type="region of interest" description="Disordered" evidence="1">
    <location>
        <begin position="549"/>
        <end position="598"/>
    </location>
</feature>
<feature type="region of interest" description="Disordered" evidence="1">
    <location>
        <begin position="68"/>
        <end position="154"/>
    </location>
</feature>